<feature type="region of interest" description="Disordered" evidence="4">
    <location>
        <begin position="1"/>
        <end position="50"/>
    </location>
</feature>
<keyword evidence="1 3" id="KW-0547">Nucleotide-binding</keyword>
<dbReference type="PROSITE" id="PS50011">
    <property type="entry name" value="PROTEIN_KINASE_DOM"/>
    <property type="match status" value="1"/>
</dbReference>
<dbReference type="PROSITE" id="PS00108">
    <property type="entry name" value="PROTEIN_KINASE_ST"/>
    <property type="match status" value="1"/>
</dbReference>
<keyword evidence="2 3" id="KW-0067">ATP-binding</keyword>
<name>A0A2L0EMP4_SORCE</name>
<dbReference type="Gene3D" id="3.30.200.20">
    <property type="entry name" value="Phosphorylase Kinase, domain 1"/>
    <property type="match status" value="1"/>
</dbReference>
<feature type="domain" description="Protein kinase" evidence="5">
    <location>
        <begin position="68"/>
        <end position="325"/>
    </location>
</feature>
<dbReference type="SMART" id="SM00220">
    <property type="entry name" value="S_TKc"/>
    <property type="match status" value="1"/>
</dbReference>
<dbReference type="OrthoDB" id="5477268at2"/>
<evidence type="ECO:0000313" key="7">
    <source>
        <dbReference type="Proteomes" id="UP000238348"/>
    </source>
</evidence>
<dbReference type="SUPFAM" id="SSF52540">
    <property type="entry name" value="P-loop containing nucleoside triphosphate hydrolases"/>
    <property type="match status" value="1"/>
</dbReference>
<dbReference type="Pfam" id="PF00069">
    <property type="entry name" value="Pkinase"/>
    <property type="match status" value="1"/>
</dbReference>
<dbReference type="PANTHER" id="PTHR16305:SF28">
    <property type="entry name" value="GUANYLATE CYCLASE DOMAIN-CONTAINING PROTEIN"/>
    <property type="match status" value="1"/>
</dbReference>
<reference evidence="6 7" key="1">
    <citation type="submission" date="2015-09" db="EMBL/GenBank/DDBJ databases">
        <title>Sorangium comparison.</title>
        <authorList>
            <person name="Zaburannyi N."/>
            <person name="Bunk B."/>
            <person name="Overmann J."/>
            <person name="Mueller R."/>
        </authorList>
    </citation>
    <scope>NUCLEOTIDE SEQUENCE [LARGE SCALE GENOMIC DNA]</scope>
    <source>
        <strain evidence="6 7">So ce26</strain>
    </source>
</reference>
<dbReference type="SMART" id="SM00382">
    <property type="entry name" value="AAA"/>
    <property type="match status" value="1"/>
</dbReference>
<evidence type="ECO:0000256" key="2">
    <source>
        <dbReference type="ARBA" id="ARBA00022840"/>
    </source>
</evidence>
<evidence type="ECO:0000256" key="1">
    <source>
        <dbReference type="ARBA" id="ARBA00022741"/>
    </source>
</evidence>
<feature type="region of interest" description="Disordered" evidence="4">
    <location>
        <begin position="464"/>
        <end position="488"/>
    </location>
</feature>
<protein>
    <submittedName>
        <fullName evidence="6">Protein kinase</fullName>
        <ecNumber evidence="6">2.7.11.1</ecNumber>
    </submittedName>
</protein>
<evidence type="ECO:0000256" key="4">
    <source>
        <dbReference type="SAM" id="MobiDB-lite"/>
    </source>
</evidence>
<organism evidence="6 7">
    <name type="scientific">Sorangium cellulosum</name>
    <name type="common">Polyangium cellulosum</name>
    <dbReference type="NCBI Taxonomy" id="56"/>
    <lineage>
        <taxon>Bacteria</taxon>
        <taxon>Pseudomonadati</taxon>
        <taxon>Myxococcota</taxon>
        <taxon>Polyangia</taxon>
        <taxon>Polyangiales</taxon>
        <taxon>Polyangiaceae</taxon>
        <taxon>Sorangium</taxon>
    </lineage>
</organism>
<dbReference type="SUPFAM" id="SSF48452">
    <property type="entry name" value="TPR-like"/>
    <property type="match status" value="2"/>
</dbReference>
<dbReference type="InterPro" id="IPR011990">
    <property type="entry name" value="TPR-like_helical_dom_sf"/>
</dbReference>
<dbReference type="InterPro" id="IPR003593">
    <property type="entry name" value="AAA+_ATPase"/>
</dbReference>
<keyword evidence="6" id="KW-0808">Transferase</keyword>
<dbReference type="PANTHER" id="PTHR16305">
    <property type="entry name" value="TESTICULAR SOLUBLE ADENYLYL CYCLASE"/>
    <property type="match status" value="1"/>
</dbReference>
<dbReference type="CDD" id="cd14014">
    <property type="entry name" value="STKc_PknB_like"/>
    <property type="match status" value="1"/>
</dbReference>
<evidence type="ECO:0000313" key="6">
    <source>
        <dbReference type="EMBL" id="AUX40550.1"/>
    </source>
</evidence>
<dbReference type="InterPro" id="IPR008271">
    <property type="entry name" value="Ser/Thr_kinase_AS"/>
</dbReference>
<dbReference type="Gene3D" id="1.10.510.10">
    <property type="entry name" value="Transferase(Phosphotransferase) domain 1"/>
    <property type="match status" value="1"/>
</dbReference>
<dbReference type="RefSeq" id="WP_104978340.1">
    <property type="nucleotide sequence ID" value="NZ_CP012673.1"/>
</dbReference>
<dbReference type="SMART" id="SM00028">
    <property type="entry name" value="TPR"/>
    <property type="match status" value="5"/>
</dbReference>
<dbReference type="GO" id="GO:0004674">
    <property type="term" value="F:protein serine/threonine kinase activity"/>
    <property type="evidence" value="ECO:0007669"/>
    <property type="project" value="UniProtKB-EC"/>
</dbReference>
<evidence type="ECO:0000259" key="5">
    <source>
        <dbReference type="PROSITE" id="PS50011"/>
    </source>
</evidence>
<dbReference type="InterPro" id="IPR041664">
    <property type="entry name" value="AAA_16"/>
</dbReference>
<feature type="compositionally biased region" description="Basic and acidic residues" evidence="4">
    <location>
        <begin position="1"/>
        <end position="20"/>
    </location>
</feature>
<accession>A0A2L0EMP4</accession>
<dbReference type="Proteomes" id="UP000238348">
    <property type="component" value="Chromosome"/>
</dbReference>
<dbReference type="EC" id="2.7.11.1" evidence="6"/>
<dbReference type="PROSITE" id="PS00107">
    <property type="entry name" value="PROTEIN_KINASE_ATP"/>
    <property type="match status" value="1"/>
</dbReference>
<feature type="binding site" evidence="3">
    <location>
        <position position="97"/>
    </location>
    <ligand>
        <name>ATP</name>
        <dbReference type="ChEBI" id="CHEBI:30616"/>
    </ligand>
</feature>
<dbReference type="InterPro" id="IPR000719">
    <property type="entry name" value="Prot_kinase_dom"/>
</dbReference>
<dbReference type="Gene3D" id="3.40.50.300">
    <property type="entry name" value="P-loop containing nucleotide triphosphate hydrolases"/>
    <property type="match status" value="1"/>
</dbReference>
<dbReference type="SUPFAM" id="SSF56112">
    <property type="entry name" value="Protein kinase-like (PK-like)"/>
    <property type="match status" value="1"/>
</dbReference>
<proteinExistence type="predicted"/>
<sequence>MRPDPSRGQDPDRTSQEARRCPSCGRRNQGTCPECRPPHEPPAEAARASDATDVTEVVAASLPRFPGYVVQRTLGRGGFGVVLEAVPEGGGAPVAIKLARADRRGAGQRLRAEVEALSAVGPPHVPAVHAWGALDDGSPYAVIERIAAPTLAARLAARPAPRLEEASRIGLAALAALEAVHARGYVHCDLKPENLLVDPARATLIDLGIARAVGRRRGAEAEDPALGTAEYMAPEQSDGAAELDARVDIYAMGVLLYELFAGRPPFWGPRAAVLEDHRSRRPPRLSARAAVPRAVEEVVHRCLAKDRAERFASATELRAALERALGDELTATEREAPRSAGGLERRVVGLLFFEGEADRMVVQRKLGALGGELAYASGSRYAAAFAHEGAANPARSARRAADELLRAGLCARVLVDVAPVSIQARAGGARRFLSALFCRAERWPSASGPPGPFLSPEASAALPVEAPRPAPGRGRGASTGAGADAEGAEGAGAFVGRREILEQLLGGAERALCRGEPTVVAVIGEPGYGKSRLFAELGRRLRARLPEARIIELHAQEPTSGAPDATLHEIVREALGVPDAPPESGARAALAERLGPALEAEHGSGLAMALGWVDERTGGEAYPGLEARKAAPGALRSARVRAAGECLRRRAADAPVIVLLDDAHFAHDTTLAALEYAALADGAAPLWICAMGRPAFAEAHPSWGERAARREAVQLGPLDAESARALCRRLLLPARDVPEPALDRLLERSQRVPLLLVELVHGLKREGILRRHRRGDAWYLATDELDRLPALPLIEPLARAELSALGPALAAHARLVALLGAEVSIDEIAGVLRHLDHRGHGGAYPLDARVGTERLLEAGVLVGDRRGRLGFRHALVREAVAQGVAQAERRRIHLAAYEHHREAAGEGREQRRFKIAYHADEAGLAAVAEEAYLELAERARARHAYVEAELHYSRALAQPIAARGARRRAAYRGRGLMRYRLGRYHDALGDLDRARGMAIEEGSAIEQIEILLDESTALDWMDDYGRSRRRVEEARALARGDLPPAVSARLSMAVARSLHRESREDEAAREFERAAAQAEGLGDEGYETLVVSLLLLGFIYPGLGRLNEAGAALGRAIRMCEERGDLLHLGPAINGRALLRACLGDSPGMVSDFRRLLAISRELGLGMLELVSEFNLGEYLYLMGDLDAATPHVERAMSLERQQRGEDARPVVQLLLARLLLYRGEEERARVIIEAIRIQQARAAAAGREGAAMAPAEEVQWSMIDLATREASDAAWDELEARSVVHSVGQEQIEVVEARARARARRGLHAAARTALERAIEAAGRIPNVMRERLDRQRGA</sequence>
<dbReference type="GO" id="GO:0004016">
    <property type="term" value="F:adenylate cyclase activity"/>
    <property type="evidence" value="ECO:0007669"/>
    <property type="project" value="TreeGrafter"/>
</dbReference>
<dbReference type="Gene3D" id="1.25.40.10">
    <property type="entry name" value="Tetratricopeptide repeat domain"/>
    <property type="match status" value="1"/>
</dbReference>
<dbReference type="Pfam" id="PF13191">
    <property type="entry name" value="AAA_16"/>
    <property type="match status" value="1"/>
</dbReference>
<dbReference type="GO" id="GO:0005737">
    <property type="term" value="C:cytoplasm"/>
    <property type="evidence" value="ECO:0007669"/>
    <property type="project" value="TreeGrafter"/>
</dbReference>
<evidence type="ECO:0000256" key="3">
    <source>
        <dbReference type="PROSITE-ProRule" id="PRU10141"/>
    </source>
</evidence>
<gene>
    <name evidence="6" type="ORF">SOCE26_019510</name>
</gene>
<dbReference type="EMBL" id="CP012673">
    <property type="protein sequence ID" value="AUX40550.1"/>
    <property type="molecule type" value="Genomic_DNA"/>
</dbReference>
<keyword evidence="6" id="KW-0418">Kinase</keyword>
<dbReference type="InterPro" id="IPR027417">
    <property type="entry name" value="P-loop_NTPase"/>
</dbReference>
<dbReference type="GO" id="GO:0005524">
    <property type="term" value="F:ATP binding"/>
    <property type="evidence" value="ECO:0007669"/>
    <property type="project" value="UniProtKB-UniRule"/>
</dbReference>
<dbReference type="InterPro" id="IPR017441">
    <property type="entry name" value="Protein_kinase_ATP_BS"/>
</dbReference>
<dbReference type="InterPro" id="IPR011009">
    <property type="entry name" value="Kinase-like_dom_sf"/>
</dbReference>
<dbReference type="InterPro" id="IPR019734">
    <property type="entry name" value="TPR_rpt"/>
</dbReference>